<gene>
    <name evidence="1" type="ORF">QCA50_005331</name>
</gene>
<accession>A0AAW0GEV2</accession>
<sequence length="110" mass="12230">MDVVVSYTTRSCYDQSPSMEETIPASCLSSLVYPYSKSTESSDKPSCIVIRARANSDSINNQMMSVMCRETLMGPKYAQNHHRVACQLTGLVHGRLKKLQGLCAMIAFPY</sequence>
<dbReference type="Proteomes" id="UP001385951">
    <property type="component" value="Unassembled WGS sequence"/>
</dbReference>
<evidence type="ECO:0000313" key="1">
    <source>
        <dbReference type="EMBL" id="KAK7691926.1"/>
    </source>
</evidence>
<protein>
    <submittedName>
        <fullName evidence="1">Uncharacterized protein</fullName>
    </submittedName>
</protein>
<organism evidence="1 2">
    <name type="scientific">Cerrena zonata</name>
    <dbReference type="NCBI Taxonomy" id="2478898"/>
    <lineage>
        <taxon>Eukaryota</taxon>
        <taxon>Fungi</taxon>
        <taxon>Dikarya</taxon>
        <taxon>Basidiomycota</taxon>
        <taxon>Agaricomycotina</taxon>
        <taxon>Agaricomycetes</taxon>
        <taxon>Polyporales</taxon>
        <taxon>Cerrenaceae</taxon>
        <taxon>Cerrena</taxon>
    </lineage>
</organism>
<name>A0AAW0GEV2_9APHY</name>
<dbReference type="EMBL" id="JASBNA010000005">
    <property type="protein sequence ID" value="KAK7691926.1"/>
    <property type="molecule type" value="Genomic_DNA"/>
</dbReference>
<keyword evidence="2" id="KW-1185">Reference proteome</keyword>
<comment type="caution">
    <text evidence="1">The sequence shown here is derived from an EMBL/GenBank/DDBJ whole genome shotgun (WGS) entry which is preliminary data.</text>
</comment>
<dbReference type="AlphaFoldDB" id="A0AAW0GEV2"/>
<evidence type="ECO:0000313" key="2">
    <source>
        <dbReference type="Proteomes" id="UP001385951"/>
    </source>
</evidence>
<reference evidence="1 2" key="1">
    <citation type="submission" date="2022-09" db="EMBL/GenBank/DDBJ databases">
        <authorList>
            <person name="Palmer J.M."/>
        </authorList>
    </citation>
    <scope>NUCLEOTIDE SEQUENCE [LARGE SCALE GENOMIC DNA]</scope>
    <source>
        <strain evidence="1 2">DSM 7382</strain>
    </source>
</reference>
<proteinExistence type="predicted"/>